<name>A0ABT4VSJ1_9HYPH</name>
<comment type="caution">
    <text evidence="3">The sequence shown here is derived from an EMBL/GenBank/DDBJ whole genome shotgun (WGS) entry which is preliminary data.</text>
</comment>
<evidence type="ECO:0000313" key="3">
    <source>
        <dbReference type="EMBL" id="MDA4847682.1"/>
    </source>
</evidence>
<dbReference type="RefSeq" id="WP_271091517.1">
    <property type="nucleotide sequence ID" value="NZ_JAPJZH010000014.1"/>
</dbReference>
<protein>
    <submittedName>
        <fullName evidence="3">ChrR family anti-sigma-E factor</fullName>
    </submittedName>
</protein>
<organism evidence="3 4">
    <name type="scientific">Hoeflea poritis</name>
    <dbReference type="NCBI Taxonomy" id="2993659"/>
    <lineage>
        <taxon>Bacteria</taxon>
        <taxon>Pseudomonadati</taxon>
        <taxon>Pseudomonadota</taxon>
        <taxon>Alphaproteobacteria</taxon>
        <taxon>Hyphomicrobiales</taxon>
        <taxon>Rhizobiaceae</taxon>
        <taxon>Hoeflea</taxon>
    </lineage>
</organism>
<dbReference type="SUPFAM" id="SSF51182">
    <property type="entry name" value="RmlC-like cupins"/>
    <property type="match status" value="1"/>
</dbReference>
<feature type="domain" description="ChrR-like cupin" evidence="2">
    <location>
        <begin position="110"/>
        <end position="202"/>
    </location>
</feature>
<dbReference type="InterPro" id="IPR012807">
    <property type="entry name" value="Anti-sigma_ChrR"/>
</dbReference>
<dbReference type="EMBL" id="JAPJZH010000014">
    <property type="protein sequence ID" value="MDA4847682.1"/>
    <property type="molecule type" value="Genomic_DNA"/>
</dbReference>
<dbReference type="Pfam" id="PF12973">
    <property type="entry name" value="Cupin_7"/>
    <property type="match status" value="1"/>
</dbReference>
<dbReference type="CDD" id="cd20301">
    <property type="entry name" value="cupin_ChrR"/>
    <property type="match status" value="1"/>
</dbReference>
<proteinExistence type="predicted"/>
<reference evidence="3" key="1">
    <citation type="submission" date="2022-11" db="EMBL/GenBank/DDBJ databases">
        <title>Hoeflea poritis sp. nov., isolated from scleractinian coral Porites lutea.</title>
        <authorList>
            <person name="Zhang G."/>
            <person name="Wei Q."/>
            <person name="Cai L."/>
        </authorList>
    </citation>
    <scope>NUCLEOTIDE SEQUENCE</scope>
    <source>
        <strain evidence="3">E7-10</strain>
    </source>
</reference>
<dbReference type="InterPro" id="IPR011051">
    <property type="entry name" value="RmlC_Cupin_sf"/>
</dbReference>
<sequence length="222" mass="23713">MSIHHHLDAASLMRYAAGDLDPAFAVVVASHIAMCDECRQAVRLAEAVGGACLSDMPEAALSDGSFTRLSRMIDAAPDTATKRRPVEATPANDPDGDVPLPLSSLIGGSLDDVPWRLVVPGVYRHKIELADTSSSLFMLKIGSGRKMPEHGHGGTEMTLILRGSYSDSMGRFGPGDVADLDEHVEHQPVVDSDDPCICLVATEEPTRFKGIVSRLMQPLVGI</sequence>
<gene>
    <name evidence="3" type="ORF">OOZ53_20140</name>
</gene>
<dbReference type="InterPro" id="IPR041916">
    <property type="entry name" value="Anti_sigma_zinc_sf"/>
</dbReference>
<dbReference type="Gene3D" id="1.10.10.1320">
    <property type="entry name" value="Anti-sigma factor, zinc-finger domain"/>
    <property type="match status" value="1"/>
</dbReference>
<dbReference type="Gene3D" id="2.60.120.10">
    <property type="entry name" value="Jelly Rolls"/>
    <property type="match status" value="1"/>
</dbReference>
<accession>A0ABT4VSJ1</accession>
<keyword evidence="4" id="KW-1185">Reference proteome</keyword>
<evidence type="ECO:0000256" key="1">
    <source>
        <dbReference type="SAM" id="MobiDB-lite"/>
    </source>
</evidence>
<dbReference type="InterPro" id="IPR025979">
    <property type="entry name" value="ChrR-like_cupin_dom"/>
</dbReference>
<dbReference type="NCBIfam" id="TIGR02451">
    <property type="entry name" value="anti_sig_ChrR"/>
    <property type="match status" value="1"/>
</dbReference>
<dbReference type="Proteomes" id="UP001148313">
    <property type="component" value="Unassembled WGS sequence"/>
</dbReference>
<evidence type="ECO:0000259" key="2">
    <source>
        <dbReference type="Pfam" id="PF12973"/>
    </source>
</evidence>
<evidence type="ECO:0000313" key="4">
    <source>
        <dbReference type="Proteomes" id="UP001148313"/>
    </source>
</evidence>
<dbReference type="InterPro" id="IPR014710">
    <property type="entry name" value="RmlC-like_jellyroll"/>
</dbReference>
<feature type="region of interest" description="Disordered" evidence="1">
    <location>
        <begin position="77"/>
        <end position="98"/>
    </location>
</feature>